<sequence>MSENLDRGPLMKGEAPSRRAGMKFRSSRSLFGLLGGYPGISQVPRSRLGYTEYEAERSDENKVEALLADSPEALEAPNIAFDNKPLVSQAEPNFLKMMEKMAKFMGQITQEVSRRDNFRAPALKTPSMRALDSFGGTQSHELRRFIQYLRKSEKELENMKMKESGHVSLQRSDFISLIARIGDWEERYYIHVYRRSLDSGLLEQLASHPGKFDSLEELVEITLDIVTRLYERQKEKISNKEKKPPVTAPNSFRPPQK</sequence>
<accession>A0A9Q3GS84</accession>
<evidence type="ECO:0000313" key="3">
    <source>
        <dbReference type="Proteomes" id="UP000765509"/>
    </source>
</evidence>
<feature type="region of interest" description="Disordered" evidence="1">
    <location>
        <begin position="1"/>
        <end position="21"/>
    </location>
</feature>
<dbReference type="OrthoDB" id="3363185at2759"/>
<proteinExistence type="predicted"/>
<protein>
    <submittedName>
        <fullName evidence="2">Uncharacterized protein</fullName>
    </submittedName>
</protein>
<keyword evidence="3" id="KW-1185">Reference proteome</keyword>
<reference evidence="2" key="1">
    <citation type="submission" date="2021-03" db="EMBL/GenBank/DDBJ databases">
        <title>Draft genome sequence of rust myrtle Austropuccinia psidii MF-1, a brazilian biotype.</title>
        <authorList>
            <person name="Quecine M.C."/>
            <person name="Pachon D.M.R."/>
            <person name="Bonatelli M.L."/>
            <person name="Correr F.H."/>
            <person name="Franceschini L.M."/>
            <person name="Leite T.F."/>
            <person name="Margarido G.R.A."/>
            <person name="Almeida C.A."/>
            <person name="Ferrarezi J.A."/>
            <person name="Labate C.A."/>
        </authorList>
    </citation>
    <scope>NUCLEOTIDE SEQUENCE</scope>
    <source>
        <strain evidence="2">MF-1</strain>
    </source>
</reference>
<dbReference type="EMBL" id="AVOT02004653">
    <property type="protein sequence ID" value="MBW0476965.1"/>
    <property type="molecule type" value="Genomic_DNA"/>
</dbReference>
<name>A0A9Q3GS84_9BASI</name>
<feature type="region of interest" description="Disordered" evidence="1">
    <location>
        <begin position="234"/>
        <end position="257"/>
    </location>
</feature>
<dbReference type="Proteomes" id="UP000765509">
    <property type="component" value="Unassembled WGS sequence"/>
</dbReference>
<organism evidence="2 3">
    <name type="scientific">Austropuccinia psidii MF-1</name>
    <dbReference type="NCBI Taxonomy" id="1389203"/>
    <lineage>
        <taxon>Eukaryota</taxon>
        <taxon>Fungi</taxon>
        <taxon>Dikarya</taxon>
        <taxon>Basidiomycota</taxon>
        <taxon>Pucciniomycotina</taxon>
        <taxon>Pucciniomycetes</taxon>
        <taxon>Pucciniales</taxon>
        <taxon>Sphaerophragmiaceae</taxon>
        <taxon>Austropuccinia</taxon>
    </lineage>
</organism>
<comment type="caution">
    <text evidence="2">The sequence shown here is derived from an EMBL/GenBank/DDBJ whole genome shotgun (WGS) entry which is preliminary data.</text>
</comment>
<gene>
    <name evidence="2" type="ORF">O181_016680</name>
</gene>
<evidence type="ECO:0000313" key="2">
    <source>
        <dbReference type="EMBL" id="MBW0476965.1"/>
    </source>
</evidence>
<feature type="compositionally biased region" description="Basic and acidic residues" evidence="1">
    <location>
        <begin position="234"/>
        <end position="244"/>
    </location>
</feature>
<evidence type="ECO:0000256" key="1">
    <source>
        <dbReference type="SAM" id="MobiDB-lite"/>
    </source>
</evidence>
<dbReference type="AlphaFoldDB" id="A0A9Q3GS84"/>